<comment type="caution">
    <text evidence="2">The sequence shown here is derived from an EMBL/GenBank/DDBJ whole genome shotgun (WGS) entry which is preliminary data.</text>
</comment>
<dbReference type="PANTHER" id="PTHR33333:SF46">
    <property type="entry name" value="LOW QUALITY PROTEIN: GLYCINE-RICH PROTEIN DOT1"/>
    <property type="match status" value="1"/>
</dbReference>
<keyword evidence="3" id="KW-1185">Reference proteome</keyword>
<accession>A0AAV5DJ21</accession>
<keyword evidence="1" id="KW-1133">Transmembrane helix</keyword>
<reference evidence="2" key="2">
    <citation type="submission" date="2021-12" db="EMBL/GenBank/DDBJ databases">
        <title>Resequencing data analysis of finger millet.</title>
        <authorList>
            <person name="Hatakeyama M."/>
            <person name="Aluri S."/>
            <person name="Balachadran M.T."/>
            <person name="Sivarajan S.R."/>
            <person name="Poveda L."/>
            <person name="Shimizu-Inatsugi R."/>
            <person name="Schlapbach R."/>
            <person name="Sreeman S.M."/>
            <person name="Shimizu K.K."/>
        </authorList>
    </citation>
    <scope>NUCLEOTIDE SEQUENCE</scope>
</reference>
<organism evidence="2 3">
    <name type="scientific">Eleusine coracana subsp. coracana</name>
    <dbReference type="NCBI Taxonomy" id="191504"/>
    <lineage>
        <taxon>Eukaryota</taxon>
        <taxon>Viridiplantae</taxon>
        <taxon>Streptophyta</taxon>
        <taxon>Embryophyta</taxon>
        <taxon>Tracheophyta</taxon>
        <taxon>Spermatophyta</taxon>
        <taxon>Magnoliopsida</taxon>
        <taxon>Liliopsida</taxon>
        <taxon>Poales</taxon>
        <taxon>Poaceae</taxon>
        <taxon>PACMAD clade</taxon>
        <taxon>Chloridoideae</taxon>
        <taxon>Cynodonteae</taxon>
        <taxon>Eleusininae</taxon>
        <taxon>Eleusine</taxon>
    </lineage>
</organism>
<dbReference type="PANTHER" id="PTHR33333">
    <property type="entry name" value="ERYTHROCYTE MEMBRANE PROTEIN 1-LIKE"/>
    <property type="match status" value="1"/>
</dbReference>
<dbReference type="EMBL" id="BQKI01000018">
    <property type="protein sequence ID" value="GJN11084.1"/>
    <property type="molecule type" value="Genomic_DNA"/>
</dbReference>
<evidence type="ECO:0000313" key="3">
    <source>
        <dbReference type="Proteomes" id="UP001054889"/>
    </source>
</evidence>
<protein>
    <submittedName>
        <fullName evidence="2">Uncharacterized protein</fullName>
    </submittedName>
</protein>
<keyword evidence="1" id="KW-0812">Transmembrane</keyword>
<evidence type="ECO:0000256" key="1">
    <source>
        <dbReference type="SAM" id="Phobius"/>
    </source>
</evidence>
<keyword evidence="1" id="KW-0472">Membrane</keyword>
<dbReference type="Proteomes" id="UP001054889">
    <property type="component" value="Unassembled WGS sequence"/>
</dbReference>
<evidence type="ECO:0000313" key="2">
    <source>
        <dbReference type="EMBL" id="GJN11084.1"/>
    </source>
</evidence>
<sequence>MPNGKENNNFSGVEAMVLLALGAVASYFLWPVAGVAMMKAPGAAGLLISRAAFLANPKLYFTLLRTASRRVRGCARMLPVSLQN</sequence>
<proteinExistence type="predicted"/>
<feature type="transmembrane region" description="Helical" evidence="1">
    <location>
        <begin position="12"/>
        <end position="30"/>
    </location>
</feature>
<dbReference type="AlphaFoldDB" id="A0AAV5DJ21"/>
<gene>
    <name evidence="2" type="primary">ga29250</name>
    <name evidence="2" type="ORF">PR202_ga29250</name>
</gene>
<dbReference type="InterPro" id="IPR039926">
    <property type="entry name" value="Egg_app_1"/>
</dbReference>
<reference evidence="2" key="1">
    <citation type="journal article" date="2018" name="DNA Res.">
        <title>Multiple hybrid de novo genome assembly of finger millet, an orphan allotetraploid crop.</title>
        <authorList>
            <person name="Hatakeyama M."/>
            <person name="Aluri S."/>
            <person name="Balachadran M.T."/>
            <person name="Sivarajan S.R."/>
            <person name="Patrignani A."/>
            <person name="Gruter S."/>
            <person name="Poveda L."/>
            <person name="Shimizu-Inatsugi R."/>
            <person name="Baeten J."/>
            <person name="Francoijs K.J."/>
            <person name="Nataraja K.N."/>
            <person name="Reddy Y.A.N."/>
            <person name="Phadnis S."/>
            <person name="Ravikumar R.L."/>
            <person name="Schlapbach R."/>
            <person name="Sreeman S.M."/>
            <person name="Shimizu K.K."/>
        </authorList>
    </citation>
    <scope>NUCLEOTIDE SEQUENCE</scope>
</reference>
<name>A0AAV5DJ21_ELECO</name>